<comment type="similarity">
    <text evidence="1 2">Belongs to the outer membrane factor (OMF) (TC 1.B.17) family.</text>
</comment>
<keyword evidence="2" id="KW-0472">Membrane</keyword>
<dbReference type="InterPro" id="IPR010131">
    <property type="entry name" value="MdtP/NodT-like"/>
</dbReference>
<dbReference type="RefSeq" id="WP_047896598.1">
    <property type="nucleotide sequence ID" value="NZ_AEJF01000201.1"/>
</dbReference>
<dbReference type="Gene3D" id="1.20.1600.10">
    <property type="entry name" value="Outer membrane efflux proteins (OEP)"/>
    <property type="match status" value="1"/>
</dbReference>
<dbReference type="Proteomes" id="UP000035963">
    <property type="component" value="Unassembled WGS sequence"/>
</dbReference>
<organism evidence="3 4">
    <name type="scientific">Caballeronia mineralivorans PML1(12)</name>
    <dbReference type="NCBI Taxonomy" id="908627"/>
    <lineage>
        <taxon>Bacteria</taxon>
        <taxon>Pseudomonadati</taxon>
        <taxon>Pseudomonadota</taxon>
        <taxon>Betaproteobacteria</taxon>
        <taxon>Burkholderiales</taxon>
        <taxon>Burkholderiaceae</taxon>
        <taxon>Caballeronia</taxon>
    </lineage>
</organism>
<keyword evidence="4" id="KW-1185">Reference proteome</keyword>
<dbReference type="PANTHER" id="PTHR30203:SF25">
    <property type="entry name" value="OUTER MEMBRANE PROTEIN-RELATED"/>
    <property type="match status" value="1"/>
</dbReference>
<dbReference type="GO" id="GO:0005886">
    <property type="term" value="C:plasma membrane"/>
    <property type="evidence" value="ECO:0007669"/>
    <property type="project" value="UniProtKB-SubCell"/>
</dbReference>
<keyword evidence="2" id="KW-0449">Lipoprotein</keyword>
<dbReference type="InterPro" id="IPR003423">
    <property type="entry name" value="OMP_efflux"/>
</dbReference>
<accession>A0A0J1FPW2</accession>
<sequence>MQDHHPALRRRYTPALAVATAVAVTALLGACAVGPDYVKPEPQLPQAWDTHDQPGNASHPVALPAGQAADPQWWKQFNDPELDALEQRAVTGNLDIQVAASRLQQSRAARRIVGAEALPSVGANANYQRTGASSSGLMSLLGVSNPPASQMANGTGYGNSGVQGNDVSEPFNLYQYGFDASWELDLWGRTRRQIEAADALAQASDETRHETILAVVAETAADYVQLRASQASLNTATQMLDLAHRSLELTQRRRADGAATDLDVINAQALVSSLEAALPPLLQQNAHLIDALSLLLAQPPGTLAQELATAQPVPPVPAAIPVEVPSGLARRRPDIRRADALLHAATASIGVAKADFYPSVTLSGSFGMQSMSFASVGTWAARQFAVGPTLSLPIFEGGRLRAQLNLREAQQQEAALAYQRTVLGAWNEIDDTLSALSTEQQRRTSLAANVAQSDHAWQLATSRYQTGAGTQLDILATQRTTLAAKLDWIRSDTNVSLNAIRLYKALGGGWESAGETPLAAR</sequence>
<evidence type="ECO:0000256" key="2">
    <source>
        <dbReference type="RuleBase" id="RU362097"/>
    </source>
</evidence>
<dbReference type="OrthoDB" id="9770517at2"/>
<comment type="subcellular location">
    <subcellularLocation>
        <location evidence="2">Cell membrane</location>
        <topology evidence="2">Lipid-anchor</topology>
    </subcellularLocation>
</comment>
<name>A0A0J1FPW2_9BURK</name>
<reference evidence="3 4" key="1">
    <citation type="journal article" date="2015" name="Genome Announc.">
        <title>Draft Genome Sequence of Burkholderia sp. Strain PML1(12), an Ectomycorrhizosphere-Inhabiting Bacterium with Effective Mineral-Weathering Ability.</title>
        <authorList>
            <person name="Uroz S."/>
            <person name="Oger P."/>
        </authorList>
    </citation>
    <scope>NUCLEOTIDE SEQUENCE [LARGE SCALE GENOMIC DNA]</scope>
    <source>
        <strain evidence="4">PML1(12)</strain>
    </source>
</reference>
<protein>
    <submittedName>
        <fullName evidence="3">Secretion protein</fullName>
    </submittedName>
</protein>
<dbReference type="SUPFAM" id="SSF56954">
    <property type="entry name" value="Outer membrane efflux proteins (OEP)"/>
    <property type="match status" value="1"/>
</dbReference>
<keyword evidence="2" id="KW-0564">Palmitate</keyword>
<dbReference type="AlphaFoldDB" id="A0A0J1FPW2"/>
<dbReference type="PANTHER" id="PTHR30203">
    <property type="entry name" value="OUTER MEMBRANE CATION EFFLUX PROTEIN"/>
    <property type="match status" value="1"/>
</dbReference>
<evidence type="ECO:0000256" key="1">
    <source>
        <dbReference type="ARBA" id="ARBA00007613"/>
    </source>
</evidence>
<proteinExistence type="inferred from homology"/>
<gene>
    <name evidence="3" type="ORF">EOS_33950</name>
</gene>
<evidence type="ECO:0000313" key="4">
    <source>
        <dbReference type="Proteomes" id="UP000035963"/>
    </source>
</evidence>
<dbReference type="Gene3D" id="2.20.200.10">
    <property type="entry name" value="Outer membrane efflux proteins (OEP)"/>
    <property type="match status" value="1"/>
</dbReference>
<evidence type="ECO:0000313" key="3">
    <source>
        <dbReference type="EMBL" id="KLU21808.1"/>
    </source>
</evidence>
<keyword evidence="2" id="KW-0812">Transmembrane</keyword>
<dbReference type="GO" id="GO:0015562">
    <property type="term" value="F:efflux transmembrane transporter activity"/>
    <property type="evidence" value="ECO:0007669"/>
    <property type="project" value="InterPro"/>
</dbReference>
<comment type="caution">
    <text evidence="3">The sequence shown here is derived from an EMBL/GenBank/DDBJ whole genome shotgun (WGS) entry which is preliminary data.</text>
</comment>
<dbReference type="Pfam" id="PF02321">
    <property type="entry name" value="OEP"/>
    <property type="match status" value="2"/>
</dbReference>
<dbReference type="PATRIC" id="fig|908627.4.peg.7599"/>
<dbReference type="EMBL" id="AEJF01000201">
    <property type="protein sequence ID" value="KLU21808.1"/>
    <property type="molecule type" value="Genomic_DNA"/>
</dbReference>
<dbReference type="NCBIfam" id="TIGR01845">
    <property type="entry name" value="outer_NodT"/>
    <property type="match status" value="1"/>
</dbReference>
<keyword evidence="2" id="KW-1134">Transmembrane beta strand</keyword>